<keyword evidence="3" id="KW-1185">Reference proteome</keyword>
<keyword evidence="1" id="KW-0732">Signal</keyword>
<proteinExistence type="predicted"/>
<dbReference type="GeneID" id="54475264"/>
<dbReference type="EMBL" id="MU001638">
    <property type="protein sequence ID" value="KAF2481543.1"/>
    <property type="molecule type" value="Genomic_DNA"/>
</dbReference>
<reference evidence="2" key="1">
    <citation type="journal article" date="2020" name="Stud. Mycol.">
        <title>101 Dothideomycetes genomes: a test case for predicting lifestyles and emergence of pathogens.</title>
        <authorList>
            <person name="Haridas S."/>
            <person name="Albert R."/>
            <person name="Binder M."/>
            <person name="Bloem J."/>
            <person name="Labutti K."/>
            <person name="Salamov A."/>
            <person name="Andreopoulos B."/>
            <person name="Baker S."/>
            <person name="Barry K."/>
            <person name="Bills G."/>
            <person name="Bluhm B."/>
            <person name="Cannon C."/>
            <person name="Castanera R."/>
            <person name="Culley D."/>
            <person name="Daum C."/>
            <person name="Ezra D."/>
            <person name="Gonzalez J."/>
            <person name="Henrissat B."/>
            <person name="Kuo A."/>
            <person name="Liang C."/>
            <person name="Lipzen A."/>
            <person name="Lutzoni F."/>
            <person name="Magnuson J."/>
            <person name="Mondo S."/>
            <person name="Nolan M."/>
            <person name="Ohm R."/>
            <person name="Pangilinan J."/>
            <person name="Park H.-J."/>
            <person name="Ramirez L."/>
            <person name="Alfaro M."/>
            <person name="Sun H."/>
            <person name="Tritt A."/>
            <person name="Yoshinaga Y."/>
            <person name="Zwiers L.-H."/>
            <person name="Turgeon B."/>
            <person name="Goodwin S."/>
            <person name="Spatafora J."/>
            <person name="Crous P."/>
            <person name="Grigoriev I."/>
        </authorList>
    </citation>
    <scope>NUCLEOTIDE SEQUENCE</scope>
    <source>
        <strain evidence="2">CBS 113389</strain>
    </source>
</reference>
<dbReference type="AlphaFoldDB" id="A0A6A6PQ26"/>
<dbReference type="RefSeq" id="XP_033588113.1">
    <property type="nucleotide sequence ID" value="XM_033734262.1"/>
</dbReference>
<organism evidence="2 3">
    <name type="scientific">Neohortaea acidophila</name>
    <dbReference type="NCBI Taxonomy" id="245834"/>
    <lineage>
        <taxon>Eukaryota</taxon>
        <taxon>Fungi</taxon>
        <taxon>Dikarya</taxon>
        <taxon>Ascomycota</taxon>
        <taxon>Pezizomycotina</taxon>
        <taxon>Dothideomycetes</taxon>
        <taxon>Dothideomycetidae</taxon>
        <taxon>Mycosphaerellales</taxon>
        <taxon>Teratosphaeriaceae</taxon>
        <taxon>Neohortaea</taxon>
    </lineage>
</organism>
<name>A0A6A6PQ26_9PEZI</name>
<dbReference type="OrthoDB" id="3935682at2759"/>
<evidence type="ECO:0000313" key="2">
    <source>
        <dbReference type="EMBL" id="KAF2481543.1"/>
    </source>
</evidence>
<sequence length="210" mass="20788">MLAQTAYLAAFLIAVGAQTPTTSSSPSLSAQTTTTFFLPPEATDNGFAATIVKADACATTVGLVCTSGSEAGAFVLCGPDVTAYATYLGTTSFTFFAQASMGPDIGTYMQGCQIDGTKRAVCSTTTRVSTHGKTLLQSATTTLTGHEVHFAQVLVTAGAAKLRGLSTATSSCAAALTATSAGAAATGVARQAIMALGVPGAAALLVGAIV</sequence>
<feature type="chain" id="PRO_5025481160" evidence="1">
    <location>
        <begin position="18"/>
        <end position="210"/>
    </location>
</feature>
<evidence type="ECO:0000256" key="1">
    <source>
        <dbReference type="SAM" id="SignalP"/>
    </source>
</evidence>
<accession>A0A6A6PQ26</accession>
<protein>
    <submittedName>
        <fullName evidence="2">Uncharacterized protein</fullName>
    </submittedName>
</protein>
<evidence type="ECO:0000313" key="3">
    <source>
        <dbReference type="Proteomes" id="UP000799767"/>
    </source>
</evidence>
<dbReference type="Proteomes" id="UP000799767">
    <property type="component" value="Unassembled WGS sequence"/>
</dbReference>
<gene>
    <name evidence="2" type="ORF">BDY17DRAFT_301510</name>
</gene>
<feature type="signal peptide" evidence="1">
    <location>
        <begin position="1"/>
        <end position="17"/>
    </location>
</feature>